<evidence type="ECO:0000259" key="2">
    <source>
        <dbReference type="PROSITE" id="PS50222"/>
    </source>
</evidence>
<comment type="caution">
    <text evidence="3">The sequence shown here is derived from an EMBL/GenBank/DDBJ whole genome shotgun (WGS) entry which is preliminary data.</text>
</comment>
<dbReference type="Proteomes" id="UP000024547">
    <property type="component" value="Unassembled WGS sequence"/>
</dbReference>
<reference evidence="3 4" key="1">
    <citation type="journal article" date="2014" name="Antonie Van Leeuwenhoek">
        <title>Hyphomonas beringensis sp. nov. and Hyphomonas chukchiensis sp. nov., isolated from surface seawater of the Bering Sea and Chukchi Sea.</title>
        <authorList>
            <person name="Li C."/>
            <person name="Lai Q."/>
            <person name="Li G."/>
            <person name="Dong C."/>
            <person name="Wang J."/>
            <person name="Liao Y."/>
            <person name="Shao Z."/>
        </authorList>
    </citation>
    <scope>NUCLEOTIDE SEQUENCE [LARGE SCALE GENOMIC DNA]</scope>
    <source>
        <strain evidence="3 4">22II1-22F38</strain>
    </source>
</reference>
<dbReference type="Gene3D" id="1.10.238.10">
    <property type="entry name" value="EF-hand"/>
    <property type="match status" value="1"/>
</dbReference>
<dbReference type="AlphaFoldDB" id="A0A059E226"/>
<dbReference type="eggNOG" id="ENOG5032IF7">
    <property type="taxonomic scope" value="Bacteria"/>
</dbReference>
<dbReference type="SUPFAM" id="SSF47473">
    <property type="entry name" value="EF-hand"/>
    <property type="match status" value="1"/>
</dbReference>
<protein>
    <recommendedName>
        <fullName evidence="2">EF-hand domain-containing protein</fullName>
    </recommendedName>
</protein>
<dbReference type="RefSeq" id="WP_035550748.1">
    <property type="nucleotide sequence ID" value="NZ_AWFH01000012.1"/>
</dbReference>
<evidence type="ECO:0000313" key="3">
    <source>
        <dbReference type="EMBL" id="KCZ61645.1"/>
    </source>
</evidence>
<dbReference type="Pfam" id="PF13499">
    <property type="entry name" value="EF-hand_7"/>
    <property type="match status" value="1"/>
</dbReference>
<dbReference type="PROSITE" id="PS00018">
    <property type="entry name" value="EF_HAND_1"/>
    <property type="match status" value="1"/>
</dbReference>
<dbReference type="InterPro" id="IPR018247">
    <property type="entry name" value="EF_Hand_1_Ca_BS"/>
</dbReference>
<dbReference type="GO" id="GO:0005509">
    <property type="term" value="F:calcium ion binding"/>
    <property type="evidence" value="ECO:0007669"/>
    <property type="project" value="InterPro"/>
</dbReference>
<keyword evidence="4" id="KW-1185">Reference proteome</keyword>
<feature type="domain" description="EF-hand" evidence="2">
    <location>
        <begin position="53"/>
        <end position="88"/>
    </location>
</feature>
<dbReference type="InterPro" id="IPR002048">
    <property type="entry name" value="EF_hand_dom"/>
</dbReference>
<dbReference type="PATRIC" id="fig|1280948.3.peg.1555"/>
<keyword evidence="1" id="KW-0732">Signal</keyword>
<sequence length="102" mass="10902">MIRRSSFLVTAAMMTALMGHAGEMPDFSQLDLDDDGLISEDEFVSHHANAGAASEAEAKARFTKLDLNSNGTVSEEELADALAAWRGRSEDSAVMTASQPAR</sequence>
<feature type="signal peptide" evidence="1">
    <location>
        <begin position="1"/>
        <end position="21"/>
    </location>
</feature>
<name>A0A059E226_9PROT</name>
<evidence type="ECO:0000313" key="4">
    <source>
        <dbReference type="Proteomes" id="UP000024547"/>
    </source>
</evidence>
<dbReference type="STRING" id="1280948.HY36_03620"/>
<gene>
    <name evidence="3" type="ORF">HY36_03620</name>
</gene>
<proteinExistence type="predicted"/>
<accession>A0A059E226</accession>
<evidence type="ECO:0000256" key="1">
    <source>
        <dbReference type="SAM" id="SignalP"/>
    </source>
</evidence>
<dbReference type="InterPro" id="IPR011992">
    <property type="entry name" value="EF-hand-dom_pair"/>
</dbReference>
<dbReference type="EMBL" id="AWFH01000012">
    <property type="protein sequence ID" value="KCZ61645.1"/>
    <property type="molecule type" value="Genomic_DNA"/>
</dbReference>
<organism evidence="3 4">
    <name type="scientific">Hyphomonas atlantica</name>
    <dbReference type="NCBI Taxonomy" id="1280948"/>
    <lineage>
        <taxon>Bacteria</taxon>
        <taxon>Pseudomonadati</taxon>
        <taxon>Pseudomonadota</taxon>
        <taxon>Alphaproteobacteria</taxon>
        <taxon>Hyphomonadales</taxon>
        <taxon>Hyphomonadaceae</taxon>
        <taxon>Hyphomonas</taxon>
    </lineage>
</organism>
<dbReference type="PROSITE" id="PS50222">
    <property type="entry name" value="EF_HAND_2"/>
    <property type="match status" value="1"/>
</dbReference>
<dbReference type="OrthoDB" id="7619737at2"/>
<feature type="chain" id="PRO_5001571596" description="EF-hand domain-containing protein" evidence="1">
    <location>
        <begin position="22"/>
        <end position="102"/>
    </location>
</feature>